<comment type="function">
    <text evidence="4">Constitutes one of the two catalytic subunit of the tRNA-splicing endonuclease complex, a complex responsible for identification and cleavage of the splice sites in pre-tRNA. It cleaves pre-tRNA at the 5'- and 3'-splice sites to release the intron. The products are an intron and two tRNA half-molecules bearing 2',3'-cyclic phosphate and 5'-OH termini. There are no conserved sequences at the splice sites, but the intron is invariably located at the same site in the gene, placing the splice sites an invariant distance from the constant structural features of the tRNA body.</text>
</comment>
<dbReference type="SUPFAM" id="SSF53032">
    <property type="entry name" value="tRNA-intron endonuclease catalytic domain-like"/>
    <property type="match status" value="1"/>
</dbReference>
<feature type="active site" evidence="5">
    <location>
        <position position="295"/>
    </location>
</feature>
<dbReference type="CDD" id="cd22363">
    <property type="entry name" value="tRNA-intron_lyase_C"/>
    <property type="match status" value="1"/>
</dbReference>
<dbReference type="OrthoDB" id="10249562at2759"/>
<feature type="region of interest" description="Disordered" evidence="6">
    <location>
        <begin position="1"/>
        <end position="22"/>
    </location>
</feature>
<comment type="similarity">
    <text evidence="1 4">Belongs to the tRNA-intron endonuclease family.</text>
</comment>
<evidence type="ECO:0000256" key="2">
    <source>
        <dbReference type="ARBA" id="ARBA00022694"/>
    </source>
</evidence>
<dbReference type="InterPro" id="IPR006676">
    <property type="entry name" value="tRNA_splic"/>
</dbReference>
<dbReference type="Pfam" id="PF01974">
    <property type="entry name" value="tRNA_int_endo"/>
    <property type="match status" value="1"/>
</dbReference>
<evidence type="ECO:0000256" key="1">
    <source>
        <dbReference type="ARBA" id="ARBA00008078"/>
    </source>
</evidence>
<dbReference type="AlphaFoldDB" id="A0A4S8LQK5"/>
<organism evidence="8 9">
    <name type="scientific">Dendrothele bispora (strain CBS 962.96)</name>
    <dbReference type="NCBI Taxonomy" id="1314807"/>
    <lineage>
        <taxon>Eukaryota</taxon>
        <taxon>Fungi</taxon>
        <taxon>Dikarya</taxon>
        <taxon>Basidiomycota</taxon>
        <taxon>Agaricomycotina</taxon>
        <taxon>Agaricomycetes</taxon>
        <taxon>Agaricomycetidae</taxon>
        <taxon>Agaricales</taxon>
        <taxon>Agaricales incertae sedis</taxon>
        <taxon>Dendrothele</taxon>
    </lineage>
</organism>
<dbReference type="GO" id="GO:0005737">
    <property type="term" value="C:cytoplasm"/>
    <property type="evidence" value="ECO:0007669"/>
    <property type="project" value="TreeGrafter"/>
</dbReference>
<evidence type="ECO:0000256" key="3">
    <source>
        <dbReference type="ARBA" id="ARBA00023239"/>
    </source>
</evidence>
<dbReference type="GO" id="GO:0000379">
    <property type="term" value="P:tRNA-type intron splice site recognition and cleavage"/>
    <property type="evidence" value="ECO:0007669"/>
    <property type="project" value="TreeGrafter"/>
</dbReference>
<dbReference type="GO" id="GO:0003676">
    <property type="term" value="F:nucleic acid binding"/>
    <property type="evidence" value="ECO:0007669"/>
    <property type="project" value="InterPro"/>
</dbReference>
<dbReference type="GO" id="GO:0000214">
    <property type="term" value="C:tRNA-intron endonuclease complex"/>
    <property type="evidence" value="ECO:0007669"/>
    <property type="project" value="UniProtKB-UniRule"/>
</dbReference>
<keyword evidence="2 4" id="KW-0819">tRNA processing</keyword>
<keyword evidence="3 4" id="KW-0456">Lyase</keyword>
<dbReference type="FunFam" id="3.40.1350.10:FF:000007">
    <property type="entry name" value="tRNA-splicing endonuclease subunit Sen2"/>
    <property type="match status" value="1"/>
</dbReference>
<accession>A0A4S8LQK5</accession>
<dbReference type="EC" id="4.6.1.16" evidence="4"/>
<evidence type="ECO:0000259" key="7">
    <source>
        <dbReference type="Pfam" id="PF01974"/>
    </source>
</evidence>
<reference evidence="8 9" key="1">
    <citation type="journal article" date="2019" name="Nat. Ecol. Evol.">
        <title>Megaphylogeny resolves global patterns of mushroom evolution.</title>
        <authorList>
            <person name="Varga T."/>
            <person name="Krizsan K."/>
            <person name="Foldi C."/>
            <person name="Dima B."/>
            <person name="Sanchez-Garcia M."/>
            <person name="Sanchez-Ramirez S."/>
            <person name="Szollosi G.J."/>
            <person name="Szarkandi J.G."/>
            <person name="Papp V."/>
            <person name="Albert L."/>
            <person name="Andreopoulos W."/>
            <person name="Angelini C."/>
            <person name="Antonin V."/>
            <person name="Barry K.W."/>
            <person name="Bougher N.L."/>
            <person name="Buchanan P."/>
            <person name="Buyck B."/>
            <person name="Bense V."/>
            <person name="Catcheside P."/>
            <person name="Chovatia M."/>
            <person name="Cooper J."/>
            <person name="Damon W."/>
            <person name="Desjardin D."/>
            <person name="Finy P."/>
            <person name="Geml J."/>
            <person name="Haridas S."/>
            <person name="Hughes K."/>
            <person name="Justo A."/>
            <person name="Karasinski D."/>
            <person name="Kautmanova I."/>
            <person name="Kiss B."/>
            <person name="Kocsube S."/>
            <person name="Kotiranta H."/>
            <person name="LaButti K.M."/>
            <person name="Lechner B.E."/>
            <person name="Liimatainen K."/>
            <person name="Lipzen A."/>
            <person name="Lukacs Z."/>
            <person name="Mihaltcheva S."/>
            <person name="Morgado L.N."/>
            <person name="Niskanen T."/>
            <person name="Noordeloos M.E."/>
            <person name="Ohm R.A."/>
            <person name="Ortiz-Santana B."/>
            <person name="Ovrebo C."/>
            <person name="Racz N."/>
            <person name="Riley R."/>
            <person name="Savchenko A."/>
            <person name="Shiryaev A."/>
            <person name="Soop K."/>
            <person name="Spirin V."/>
            <person name="Szebenyi C."/>
            <person name="Tomsovsky M."/>
            <person name="Tulloss R.E."/>
            <person name="Uehling J."/>
            <person name="Grigoriev I.V."/>
            <person name="Vagvolgyi C."/>
            <person name="Papp T."/>
            <person name="Martin F.M."/>
            <person name="Miettinen O."/>
            <person name="Hibbett D.S."/>
            <person name="Nagy L.G."/>
        </authorList>
    </citation>
    <scope>NUCLEOTIDE SEQUENCE [LARGE SCALE GENOMIC DNA]</scope>
    <source>
        <strain evidence="8 9">CBS 962.96</strain>
    </source>
</reference>
<evidence type="ECO:0000256" key="6">
    <source>
        <dbReference type="SAM" id="MobiDB-lite"/>
    </source>
</evidence>
<dbReference type="InterPro" id="IPR016589">
    <property type="entry name" value="tRNA_splic_SEN2"/>
</dbReference>
<evidence type="ECO:0000256" key="4">
    <source>
        <dbReference type="PIRNR" id="PIRNR011789"/>
    </source>
</evidence>
<proteinExistence type="inferred from homology"/>
<name>A0A4S8LQK5_DENBC</name>
<dbReference type="PANTHER" id="PTHR21227:SF0">
    <property type="entry name" value="TRNA-SPLICING ENDONUCLEASE SUBUNIT SEN2"/>
    <property type="match status" value="1"/>
</dbReference>
<feature type="domain" description="tRNA intron endonuclease catalytic" evidence="7">
    <location>
        <begin position="265"/>
        <end position="357"/>
    </location>
</feature>
<dbReference type="GO" id="GO:0000213">
    <property type="term" value="F:tRNA-intron lyase activity"/>
    <property type="evidence" value="ECO:0007669"/>
    <property type="project" value="UniProtKB-UniRule"/>
</dbReference>
<evidence type="ECO:0000256" key="5">
    <source>
        <dbReference type="PIRSR" id="PIRSR011789-1"/>
    </source>
</evidence>
<dbReference type="InterPro" id="IPR036167">
    <property type="entry name" value="tRNA_intron_Endo_cat-like_sf"/>
</dbReference>
<dbReference type="PIRSF" id="PIRSF011789">
    <property type="entry name" value="tRNA_splic_SEN2"/>
    <property type="match status" value="1"/>
</dbReference>
<evidence type="ECO:0000313" key="9">
    <source>
        <dbReference type="Proteomes" id="UP000297245"/>
    </source>
</evidence>
<feature type="active site" evidence="5">
    <location>
        <position position="303"/>
    </location>
</feature>
<dbReference type="Proteomes" id="UP000297245">
    <property type="component" value="Unassembled WGS sequence"/>
</dbReference>
<keyword evidence="9" id="KW-1185">Reference proteome</keyword>
<dbReference type="InterPro" id="IPR011856">
    <property type="entry name" value="tRNA_endonuc-like_dom_sf"/>
</dbReference>
<sequence length="396" mass="45098">MSLIGGNRSKAPRKGAGKRNDNNRIYANPLPIIFSDSSPSRVRSILGLVGLSLTQVITPHCEGYFDPHTRSVWTCERNDSMLLWRRGFFGKGDLSRSEPTWLARRLNDRKARQGKYLTSEEIREKRRAERRQFKLDRAAAIAAVAAEAEAIFEAEGRVVVPALSGPEIPSGATWRPAPVLDGPTLTTESREMLEDQEPLEDVEHLQLTLHEAFFLSWNLDCLDILHPETDEPMTLREIWVAFQHAYLTPPIPDLPTPQLQFDNPFLIHYVAYHHYRSLGWVVKGGIKFCVDYLLYKKGPVFTHAEFAIVVCPVYEDLADQETSTTNLQNAEPFNWHWLSTINRVNSQVMKTLILTYVTIPARSRISSDVLSSPACLAQYSVREVIVRRFIPARMRD</sequence>
<gene>
    <name evidence="8" type="ORF">K435DRAFT_673986</name>
</gene>
<evidence type="ECO:0000313" key="8">
    <source>
        <dbReference type="EMBL" id="THU91491.1"/>
    </source>
</evidence>
<feature type="active site" evidence="5">
    <location>
        <position position="350"/>
    </location>
</feature>
<protein>
    <recommendedName>
        <fullName evidence="4">tRNA-splicing endonuclease subunit Sen2</fullName>
        <ecNumber evidence="4">4.6.1.16</ecNumber>
    </recommendedName>
</protein>
<dbReference type="PANTHER" id="PTHR21227">
    <property type="entry name" value="TRNA-SPLICING ENDONUCLEASE SUBUNIT SEN2"/>
    <property type="match status" value="1"/>
</dbReference>
<dbReference type="EMBL" id="ML179304">
    <property type="protein sequence ID" value="THU91491.1"/>
    <property type="molecule type" value="Genomic_DNA"/>
</dbReference>
<dbReference type="Gene3D" id="3.40.1350.10">
    <property type="match status" value="1"/>
</dbReference>
<dbReference type="InterPro" id="IPR006677">
    <property type="entry name" value="tRNA_intron_Endonuc_cat-like"/>
</dbReference>